<dbReference type="Gene3D" id="1.10.510.10">
    <property type="entry name" value="Transferase(Phosphotransferase) domain 1"/>
    <property type="match status" value="1"/>
</dbReference>
<dbReference type="InterPro" id="IPR017441">
    <property type="entry name" value="Protein_kinase_ATP_BS"/>
</dbReference>
<gene>
    <name evidence="8" type="ORF">POL58_44820</name>
</gene>
<dbReference type="Gene3D" id="3.30.200.20">
    <property type="entry name" value="Phosphorylase Kinase, domain 1"/>
    <property type="match status" value="1"/>
</dbReference>
<proteinExistence type="predicted"/>
<evidence type="ECO:0000259" key="7">
    <source>
        <dbReference type="PROSITE" id="PS50011"/>
    </source>
</evidence>
<dbReference type="InterPro" id="IPR000719">
    <property type="entry name" value="Prot_kinase_dom"/>
</dbReference>
<dbReference type="PANTHER" id="PTHR43289">
    <property type="entry name" value="MITOGEN-ACTIVATED PROTEIN KINASE KINASE KINASE 20-RELATED"/>
    <property type="match status" value="1"/>
</dbReference>
<keyword evidence="9" id="KW-1185">Reference proteome</keyword>
<accession>A0ABT5BN71</accession>
<dbReference type="InterPro" id="IPR011009">
    <property type="entry name" value="Kinase-like_dom_sf"/>
</dbReference>
<keyword evidence="2 5" id="KW-0547">Nucleotide-binding</keyword>
<evidence type="ECO:0000256" key="6">
    <source>
        <dbReference type="SAM" id="MobiDB-lite"/>
    </source>
</evidence>
<evidence type="ECO:0000256" key="2">
    <source>
        <dbReference type="ARBA" id="ARBA00022741"/>
    </source>
</evidence>
<evidence type="ECO:0000256" key="5">
    <source>
        <dbReference type="PROSITE-ProRule" id="PRU10141"/>
    </source>
</evidence>
<dbReference type="PANTHER" id="PTHR43289:SF6">
    <property type="entry name" value="SERINE_THREONINE-PROTEIN KINASE NEKL-3"/>
    <property type="match status" value="1"/>
</dbReference>
<keyword evidence="3 8" id="KW-0418">Kinase</keyword>
<feature type="compositionally biased region" description="Polar residues" evidence="6">
    <location>
        <begin position="402"/>
        <end position="413"/>
    </location>
</feature>
<feature type="domain" description="Protein kinase" evidence="7">
    <location>
        <begin position="33"/>
        <end position="293"/>
    </location>
</feature>
<dbReference type="RefSeq" id="WP_272009600.1">
    <property type="nucleotide sequence ID" value="NZ_JAQNDN010000027.1"/>
</dbReference>
<sequence>MDEAGDSTFPNWPELRRLFTYDELVGKILQGRYEVVKRLGAGGMGVVFLARHVHLDKLFALKIISARYLDEPEIGRRFLLEAQAASKIDHPNVVGITDFGPPEAGPTFFVMEYLEGEDLARTLSREGPLAWPRALHITTQIARALAAAHQRGVVHRDIKPQNCLRVGRDGDPDFIKVLDFGLAKILSGTNKSTWTVGGSPGYIAPEIYRGGRTDHRVDIFALGVVLHTLLLGRLPAQKPSDVELPPQAPVLHPADLPAPLRAVIERATADDPERRYPSADALLAALAEARAALESPSGHALKDMPDRPRPRPARRGLLVAASLGGALVTALAVALTREAAGDPVEPVPAEVAAPSATLAPPSPAPASSPAESLALPSPAPAPAEPHDAASSAPPTPPASAPDSQVHQDMSDSTLPKAPVPEASPSRPPKPSPPFDPAAARAVLERRTADVRACKADSSFRNMAATVRLAGTVTVSPRGKATVALPAGYDVSPCLERLVARLRFRPSADGGEFAYTFLL</sequence>
<evidence type="ECO:0000256" key="4">
    <source>
        <dbReference type="ARBA" id="ARBA00022840"/>
    </source>
</evidence>
<dbReference type="CDD" id="cd14014">
    <property type="entry name" value="STKc_PknB_like"/>
    <property type="match status" value="1"/>
</dbReference>
<dbReference type="SUPFAM" id="SSF56112">
    <property type="entry name" value="Protein kinase-like (PK-like)"/>
    <property type="match status" value="1"/>
</dbReference>
<dbReference type="SMART" id="SM00220">
    <property type="entry name" value="S_TKc"/>
    <property type="match status" value="1"/>
</dbReference>
<feature type="binding site" evidence="5">
    <location>
        <position position="62"/>
    </location>
    <ligand>
        <name>ATP</name>
        <dbReference type="ChEBI" id="CHEBI:30616"/>
    </ligand>
</feature>
<evidence type="ECO:0000256" key="3">
    <source>
        <dbReference type="ARBA" id="ARBA00022777"/>
    </source>
</evidence>
<dbReference type="EMBL" id="JAQNDN010000027">
    <property type="protein sequence ID" value="MDC0674954.1"/>
    <property type="molecule type" value="Genomic_DNA"/>
</dbReference>
<dbReference type="Pfam" id="PF00069">
    <property type="entry name" value="Pkinase"/>
    <property type="match status" value="1"/>
</dbReference>
<evidence type="ECO:0000256" key="1">
    <source>
        <dbReference type="ARBA" id="ARBA00022679"/>
    </source>
</evidence>
<keyword evidence="1" id="KW-0808">Transferase</keyword>
<dbReference type="Proteomes" id="UP001217838">
    <property type="component" value="Unassembled WGS sequence"/>
</dbReference>
<organism evidence="8 9">
    <name type="scientific">Nannocystis radixulma</name>
    <dbReference type="NCBI Taxonomy" id="2995305"/>
    <lineage>
        <taxon>Bacteria</taxon>
        <taxon>Pseudomonadati</taxon>
        <taxon>Myxococcota</taxon>
        <taxon>Polyangia</taxon>
        <taxon>Nannocystales</taxon>
        <taxon>Nannocystaceae</taxon>
        <taxon>Nannocystis</taxon>
    </lineage>
</organism>
<comment type="caution">
    <text evidence="8">The sequence shown here is derived from an EMBL/GenBank/DDBJ whole genome shotgun (WGS) entry which is preliminary data.</text>
</comment>
<dbReference type="GO" id="GO:0016301">
    <property type="term" value="F:kinase activity"/>
    <property type="evidence" value="ECO:0007669"/>
    <property type="project" value="UniProtKB-KW"/>
</dbReference>
<reference evidence="8 9" key="1">
    <citation type="submission" date="2022-11" db="EMBL/GenBank/DDBJ databases">
        <title>Minimal conservation of predation-associated metabolite biosynthetic gene clusters underscores biosynthetic potential of Myxococcota including descriptions for ten novel species: Archangium lansinium sp. nov., Myxococcus landrumus sp. nov., Nannocystis bai.</title>
        <authorList>
            <person name="Ahearne A."/>
            <person name="Stevens C."/>
            <person name="Dowd S."/>
        </authorList>
    </citation>
    <scope>NUCLEOTIDE SEQUENCE [LARGE SCALE GENOMIC DNA]</scope>
    <source>
        <strain evidence="8 9">NCELM</strain>
    </source>
</reference>
<dbReference type="PROSITE" id="PS50011">
    <property type="entry name" value="PROTEIN_KINASE_DOM"/>
    <property type="match status" value="1"/>
</dbReference>
<evidence type="ECO:0000313" key="9">
    <source>
        <dbReference type="Proteomes" id="UP001217838"/>
    </source>
</evidence>
<feature type="compositionally biased region" description="Pro residues" evidence="6">
    <location>
        <begin position="425"/>
        <end position="435"/>
    </location>
</feature>
<keyword evidence="4 5" id="KW-0067">ATP-binding</keyword>
<feature type="compositionally biased region" description="Low complexity" evidence="6">
    <location>
        <begin position="367"/>
        <end position="376"/>
    </location>
</feature>
<name>A0ABT5BN71_9BACT</name>
<protein>
    <submittedName>
        <fullName evidence="8">Serine/threonine-protein kinase</fullName>
    </submittedName>
</protein>
<evidence type="ECO:0000313" key="8">
    <source>
        <dbReference type="EMBL" id="MDC0674954.1"/>
    </source>
</evidence>
<dbReference type="PROSITE" id="PS00107">
    <property type="entry name" value="PROTEIN_KINASE_ATP"/>
    <property type="match status" value="1"/>
</dbReference>
<feature type="region of interest" description="Disordered" evidence="6">
    <location>
        <begin position="355"/>
        <end position="436"/>
    </location>
</feature>